<dbReference type="GO" id="GO:0005634">
    <property type="term" value="C:nucleus"/>
    <property type="evidence" value="ECO:0007669"/>
    <property type="project" value="TreeGrafter"/>
</dbReference>
<comment type="similarity">
    <text evidence="1">Belongs to the NmrA-type oxidoreductase family.</text>
</comment>
<dbReference type="Proteomes" id="UP000616885">
    <property type="component" value="Unassembled WGS sequence"/>
</dbReference>
<dbReference type="InterPro" id="IPR051164">
    <property type="entry name" value="NmrA-like_oxidored"/>
</dbReference>
<comment type="caution">
    <text evidence="4">The sequence shown here is derived from an EMBL/GenBank/DDBJ whole genome shotgun (WGS) entry which is preliminary data.</text>
</comment>
<name>A0A8H7KBU0_BIOOC</name>
<dbReference type="SUPFAM" id="SSF51735">
    <property type="entry name" value="NAD(P)-binding Rossmann-fold domains"/>
    <property type="match status" value="1"/>
</dbReference>
<keyword evidence="2" id="KW-0521">NADP</keyword>
<dbReference type="InterPro" id="IPR008030">
    <property type="entry name" value="NmrA-like"/>
</dbReference>
<organism evidence="4 5">
    <name type="scientific">Bionectria ochroleuca</name>
    <name type="common">Gliocladium roseum</name>
    <dbReference type="NCBI Taxonomy" id="29856"/>
    <lineage>
        <taxon>Eukaryota</taxon>
        <taxon>Fungi</taxon>
        <taxon>Dikarya</taxon>
        <taxon>Ascomycota</taxon>
        <taxon>Pezizomycotina</taxon>
        <taxon>Sordariomycetes</taxon>
        <taxon>Hypocreomycetidae</taxon>
        <taxon>Hypocreales</taxon>
        <taxon>Bionectriaceae</taxon>
        <taxon>Clonostachys</taxon>
    </lineage>
</organism>
<evidence type="ECO:0000313" key="4">
    <source>
        <dbReference type="EMBL" id="KAF9749658.1"/>
    </source>
</evidence>
<feature type="domain" description="NmrA-like" evidence="3">
    <location>
        <begin position="3"/>
        <end position="303"/>
    </location>
</feature>
<proteinExistence type="inferred from homology"/>
<dbReference type="PANTHER" id="PTHR42748:SF11">
    <property type="entry name" value="NMRA-LIKE DOMAIN-CONTAINING PROTEIN"/>
    <property type="match status" value="1"/>
</dbReference>
<evidence type="ECO:0000313" key="5">
    <source>
        <dbReference type="Proteomes" id="UP000616885"/>
    </source>
</evidence>
<dbReference type="AlphaFoldDB" id="A0A8H7KBU0"/>
<dbReference type="Gene3D" id="3.40.50.720">
    <property type="entry name" value="NAD(P)-binding Rossmann-like Domain"/>
    <property type="match status" value="1"/>
</dbReference>
<protein>
    <recommendedName>
        <fullName evidence="3">NmrA-like domain-containing protein</fullName>
    </recommendedName>
</protein>
<dbReference type="EMBL" id="JADCTT010000007">
    <property type="protein sequence ID" value="KAF9749658.1"/>
    <property type="molecule type" value="Genomic_DNA"/>
</dbReference>
<dbReference type="InterPro" id="IPR036291">
    <property type="entry name" value="NAD(P)-bd_dom_sf"/>
</dbReference>
<evidence type="ECO:0000256" key="2">
    <source>
        <dbReference type="ARBA" id="ARBA00022857"/>
    </source>
</evidence>
<dbReference type="Gene3D" id="3.90.25.10">
    <property type="entry name" value="UDP-galactose 4-epimerase, domain 1"/>
    <property type="match status" value="1"/>
</dbReference>
<reference evidence="4" key="1">
    <citation type="submission" date="2020-10" db="EMBL/GenBank/DDBJ databases">
        <title>High-Quality Genome Resource of Clonostachys rosea strain S41 by Oxford Nanopore Long-Read Sequencing.</title>
        <authorList>
            <person name="Wang H."/>
        </authorList>
    </citation>
    <scope>NUCLEOTIDE SEQUENCE</scope>
    <source>
        <strain evidence="4">S41</strain>
    </source>
</reference>
<evidence type="ECO:0000259" key="3">
    <source>
        <dbReference type="Pfam" id="PF05368"/>
    </source>
</evidence>
<dbReference type="CDD" id="cd05251">
    <property type="entry name" value="NmrA_like_SDR_a"/>
    <property type="match status" value="1"/>
</dbReference>
<dbReference type="Pfam" id="PF05368">
    <property type="entry name" value="NmrA"/>
    <property type="match status" value="1"/>
</dbReference>
<dbReference type="PANTHER" id="PTHR42748">
    <property type="entry name" value="NITROGEN METABOLITE REPRESSION PROTEIN NMRA FAMILY MEMBER"/>
    <property type="match status" value="1"/>
</dbReference>
<sequence>MPKILVVFGATGHQGSSVVNNVLNDQELSAEYQIRAITRDVNSDKAKQLKDKVEVVYGDMSDKDSLGATLTGAHTVFIMTPPSFGSNHEEEEFDNVKAIADAAVQQGATYLIYSTLPSISQLSGGKCTKISFFDAKAKAEKYVRSLNIKSAFFAGGFFMENFHQHPFLGPQPGPDGTWVLSRSCSPHTKLPYFDATEDTGKWIGTILANPDEYEGKTFSAAQALYSLDEIAAALSKATGKKVVYKQLSAEEFAQSLPMAGDAFSEFFLFMQDYGGYFGPETDKLVSWAAGRARGRLTTLEGYFERHPLTLD</sequence>
<gene>
    <name evidence="4" type="ORF">IM811_015685</name>
</gene>
<evidence type="ECO:0000256" key="1">
    <source>
        <dbReference type="ARBA" id="ARBA00006328"/>
    </source>
</evidence>
<accession>A0A8H7KBU0</accession>